<sequence length="81" mass="8883">MCDAQQSPTTSGLGINGTESSEHMASSGNILGTMPARHYSRVGRWTADWVLHRRKGRRTGSREAIGSIWNSILELTTVPKD</sequence>
<evidence type="ECO:0000256" key="1">
    <source>
        <dbReference type="SAM" id="MobiDB-lite"/>
    </source>
</evidence>
<proteinExistence type="predicted"/>
<dbReference type="AlphaFoldDB" id="A0A2N5UEI8"/>
<protein>
    <submittedName>
        <fullName evidence="2">Uncharacterized protein</fullName>
    </submittedName>
</protein>
<comment type="caution">
    <text evidence="2">The sequence shown here is derived from an EMBL/GenBank/DDBJ whole genome shotgun (WGS) entry which is preliminary data.</text>
</comment>
<dbReference type="EMBL" id="PGCI01000164">
    <property type="protein sequence ID" value="PLW36162.1"/>
    <property type="molecule type" value="Genomic_DNA"/>
</dbReference>
<reference evidence="2 3" key="1">
    <citation type="submission" date="2017-11" db="EMBL/GenBank/DDBJ databases">
        <title>De novo assembly and phasing of dikaryotic genomes from two isolates of Puccinia coronata f. sp. avenae, the causal agent of oat crown rust.</title>
        <authorList>
            <person name="Miller M.E."/>
            <person name="Zhang Y."/>
            <person name="Omidvar V."/>
            <person name="Sperschneider J."/>
            <person name="Schwessinger B."/>
            <person name="Raley C."/>
            <person name="Palmer J.M."/>
            <person name="Garnica D."/>
            <person name="Upadhyaya N."/>
            <person name="Rathjen J."/>
            <person name="Taylor J.M."/>
            <person name="Park R.F."/>
            <person name="Dodds P.N."/>
            <person name="Hirsch C.D."/>
            <person name="Kianian S.F."/>
            <person name="Figueroa M."/>
        </authorList>
    </citation>
    <scope>NUCLEOTIDE SEQUENCE [LARGE SCALE GENOMIC DNA]</scope>
    <source>
        <strain evidence="2">12SD80</strain>
    </source>
</reference>
<gene>
    <name evidence="2" type="ORF">PCASD_10422</name>
</gene>
<dbReference type="Proteomes" id="UP000235392">
    <property type="component" value="Unassembled WGS sequence"/>
</dbReference>
<organism evidence="2 3">
    <name type="scientific">Puccinia coronata f. sp. avenae</name>
    <dbReference type="NCBI Taxonomy" id="200324"/>
    <lineage>
        <taxon>Eukaryota</taxon>
        <taxon>Fungi</taxon>
        <taxon>Dikarya</taxon>
        <taxon>Basidiomycota</taxon>
        <taxon>Pucciniomycotina</taxon>
        <taxon>Pucciniomycetes</taxon>
        <taxon>Pucciniales</taxon>
        <taxon>Pucciniaceae</taxon>
        <taxon>Puccinia</taxon>
    </lineage>
</organism>
<accession>A0A2N5UEI8</accession>
<feature type="region of interest" description="Disordered" evidence="1">
    <location>
        <begin position="1"/>
        <end position="31"/>
    </location>
</feature>
<feature type="compositionally biased region" description="Polar residues" evidence="1">
    <location>
        <begin position="1"/>
        <end position="30"/>
    </location>
</feature>
<evidence type="ECO:0000313" key="2">
    <source>
        <dbReference type="EMBL" id="PLW36162.1"/>
    </source>
</evidence>
<evidence type="ECO:0000313" key="3">
    <source>
        <dbReference type="Proteomes" id="UP000235392"/>
    </source>
</evidence>
<name>A0A2N5UEI8_9BASI</name>